<reference evidence="10" key="1">
    <citation type="submission" date="2025-08" db="UniProtKB">
        <authorList>
            <consortium name="RefSeq"/>
        </authorList>
    </citation>
    <scope>IDENTIFICATION</scope>
</reference>
<protein>
    <submittedName>
        <fullName evidence="10">G-protein coupled receptor family C group 6 member A-like</fullName>
    </submittedName>
</protein>
<keyword evidence="2" id="KW-0812">Transmembrane</keyword>
<dbReference type="RefSeq" id="XP_005745691.1">
    <property type="nucleotide sequence ID" value="XM_005745634.1"/>
</dbReference>
<dbReference type="GO" id="GO:0016020">
    <property type="term" value="C:membrane"/>
    <property type="evidence" value="ECO:0007669"/>
    <property type="project" value="UniProtKB-SubCell"/>
</dbReference>
<dbReference type="InterPro" id="IPR028082">
    <property type="entry name" value="Peripla_BP_I"/>
</dbReference>
<evidence type="ECO:0000256" key="2">
    <source>
        <dbReference type="ARBA" id="ARBA00022692"/>
    </source>
</evidence>
<dbReference type="PANTHER" id="PTHR24060">
    <property type="entry name" value="METABOTROPIC GLUTAMATE RECEPTOR"/>
    <property type="match status" value="1"/>
</dbReference>
<dbReference type="AlphaFoldDB" id="A0A9Y3RZS1"/>
<sequence length="300" mass="33730">MDSWRKMKHSFSFCIFFVVLSHHGTKSFEQATAEGDIIIGGLFPIHESINVTVNYDGSENQICDRFSTANLVQSLIMVQALEEINQKQELGNLTLGYLILDSCGDVTTSLRKIPSFMRGNCNTSAQQSSPVLAVIGGYYSEIAIAVTRLLNLEYIPEISYGATSGLLSDKTRFPSFMRTVPQDNHQARAISEILDNNGWTWVGVLTTDGEYARYITERLWNTMWMGETTLETNFKPIAQVFIKSPLLFCMGLNPLSEIIKKTGYGFQLWNGVVNSHLFYMDNIKLYASSERDISSLIHTT</sequence>
<evidence type="ECO:0000256" key="7">
    <source>
        <dbReference type="SAM" id="SignalP"/>
    </source>
</evidence>
<keyword evidence="6" id="KW-0325">Glycoprotein</keyword>
<dbReference type="PRINTS" id="PR00248">
    <property type="entry name" value="GPCRMGR"/>
</dbReference>
<evidence type="ECO:0000256" key="5">
    <source>
        <dbReference type="ARBA" id="ARBA00023170"/>
    </source>
</evidence>
<dbReference type="Proteomes" id="UP000695023">
    <property type="component" value="Unplaced"/>
</dbReference>
<feature type="chain" id="PRO_5041246886" evidence="7">
    <location>
        <begin position="28"/>
        <end position="300"/>
    </location>
</feature>
<evidence type="ECO:0000256" key="3">
    <source>
        <dbReference type="ARBA" id="ARBA00022989"/>
    </source>
</evidence>
<comment type="subcellular location">
    <subcellularLocation>
        <location evidence="1">Membrane</location>
        <topology evidence="1">Multi-pass membrane protein</topology>
    </subcellularLocation>
</comment>
<organism evidence="9 10">
    <name type="scientific">Pundamilia nyererei</name>
    <dbReference type="NCBI Taxonomy" id="303518"/>
    <lineage>
        <taxon>Eukaryota</taxon>
        <taxon>Metazoa</taxon>
        <taxon>Chordata</taxon>
        <taxon>Craniata</taxon>
        <taxon>Vertebrata</taxon>
        <taxon>Euteleostomi</taxon>
        <taxon>Actinopterygii</taxon>
        <taxon>Neopterygii</taxon>
        <taxon>Teleostei</taxon>
        <taxon>Neoteleostei</taxon>
        <taxon>Acanthomorphata</taxon>
        <taxon>Ovalentaria</taxon>
        <taxon>Cichlomorphae</taxon>
        <taxon>Cichliformes</taxon>
        <taxon>Cichlidae</taxon>
        <taxon>African cichlids</taxon>
        <taxon>Pseudocrenilabrinae</taxon>
        <taxon>Haplochromini</taxon>
        <taxon>Pundamilia</taxon>
    </lineage>
</organism>
<keyword evidence="4" id="KW-0472">Membrane</keyword>
<dbReference type="GeneID" id="102202615"/>
<dbReference type="InterPro" id="IPR001828">
    <property type="entry name" value="ANF_lig-bd_rcpt"/>
</dbReference>
<dbReference type="InterPro" id="IPR050726">
    <property type="entry name" value="mGluR"/>
</dbReference>
<keyword evidence="5" id="KW-0675">Receptor</keyword>
<evidence type="ECO:0000313" key="9">
    <source>
        <dbReference type="Proteomes" id="UP000695023"/>
    </source>
</evidence>
<accession>A0A9Y3RZS1</accession>
<evidence type="ECO:0000256" key="1">
    <source>
        <dbReference type="ARBA" id="ARBA00004141"/>
    </source>
</evidence>
<dbReference type="Pfam" id="PF01094">
    <property type="entry name" value="ANF_receptor"/>
    <property type="match status" value="1"/>
</dbReference>
<dbReference type="SUPFAM" id="SSF53822">
    <property type="entry name" value="Periplasmic binding protein-like I"/>
    <property type="match status" value="1"/>
</dbReference>
<dbReference type="Gene3D" id="3.40.50.2300">
    <property type="match status" value="2"/>
</dbReference>
<name>A0A9Y3RZS1_9CICH</name>
<keyword evidence="9" id="KW-1185">Reference proteome</keyword>
<gene>
    <name evidence="10" type="primary">LOC102202615</name>
</gene>
<keyword evidence="7" id="KW-0732">Signal</keyword>
<evidence type="ECO:0000256" key="4">
    <source>
        <dbReference type="ARBA" id="ARBA00023136"/>
    </source>
</evidence>
<keyword evidence="3" id="KW-1133">Transmembrane helix</keyword>
<dbReference type="GO" id="GO:0004930">
    <property type="term" value="F:G protein-coupled receptor activity"/>
    <property type="evidence" value="ECO:0007669"/>
    <property type="project" value="InterPro"/>
</dbReference>
<evidence type="ECO:0000259" key="8">
    <source>
        <dbReference type="Pfam" id="PF01094"/>
    </source>
</evidence>
<evidence type="ECO:0000256" key="6">
    <source>
        <dbReference type="ARBA" id="ARBA00023180"/>
    </source>
</evidence>
<feature type="domain" description="Receptor ligand binding region" evidence="8">
    <location>
        <begin position="77"/>
        <end position="219"/>
    </location>
</feature>
<feature type="signal peptide" evidence="7">
    <location>
        <begin position="1"/>
        <end position="27"/>
    </location>
</feature>
<dbReference type="InterPro" id="IPR000337">
    <property type="entry name" value="GPCR_3"/>
</dbReference>
<evidence type="ECO:0000313" key="10">
    <source>
        <dbReference type="RefSeq" id="XP_005745691.1"/>
    </source>
</evidence>
<proteinExistence type="predicted"/>